<name>A0A6A0AMT0_HAELA</name>
<dbReference type="AlphaFoldDB" id="A0A6A0AMT0"/>
<dbReference type="Proteomes" id="UP000485058">
    <property type="component" value="Unassembled WGS sequence"/>
</dbReference>
<reference evidence="2 3" key="1">
    <citation type="submission" date="2020-02" db="EMBL/GenBank/DDBJ databases">
        <title>Draft genome sequence of Haematococcus lacustris strain NIES-144.</title>
        <authorList>
            <person name="Morimoto D."/>
            <person name="Nakagawa S."/>
            <person name="Yoshida T."/>
            <person name="Sawayama S."/>
        </authorList>
    </citation>
    <scope>NUCLEOTIDE SEQUENCE [LARGE SCALE GENOMIC DNA]</scope>
    <source>
        <strain evidence="2 3">NIES-144</strain>
    </source>
</reference>
<dbReference type="EMBL" id="BLLF01007728">
    <property type="protein sequence ID" value="GFH33087.1"/>
    <property type="molecule type" value="Genomic_DNA"/>
</dbReference>
<evidence type="ECO:0000313" key="3">
    <source>
        <dbReference type="Proteomes" id="UP000485058"/>
    </source>
</evidence>
<protein>
    <submittedName>
        <fullName evidence="2">Uncharacterized protein</fullName>
    </submittedName>
</protein>
<keyword evidence="3" id="KW-1185">Reference proteome</keyword>
<accession>A0A6A0AMT0</accession>
<sequence length="224" mass="23614">MSSASAPFPAVFTTGDMNGTSASGETVQLSTYVAAILPVLIDLRDATLDQPRLKLITAVMITGIDLANSANPPTAAEMTAAVHPARIQYNNMSKQDQDMWVASYVVATNNFPGLSAVGVEGGGGVPHGMECLAELYNVYEASKAPIQLTPELKKTVKAVKCVMVSLLSGKTLKVKKQRSPKASLQQTRTPPLPSQTPTVSNTGTVLPNFLSDFSPACLQVSPSH</sequence>
<gene>
    <name evidence="2" type="ORF">HaLaN_32405</name>
</gene>
<comment type="caution">
    <text evidence="2">The sequence shown here is derived from an EMBL/GenBank/DDBJ whole genome shotgun (WGS) entry which is preliminary data.</text>
</comment>
<proteinExistence type="predicted"/>
<feature type="region of interest" description="Disordered" evidence="1">
    <location>
        <begin position="175"/>
        <end position="200"/>
    </location>
</feature>
<feature type="compositionally biased region" description="Polar residues" evidence="1">
    <location>
        <begin position="180"/>
        <end position="200"/>
    </location>
</feature>
<evidence type="ECO:0000313" key="2">
    <source>
        <dbReference type="EMBL" id="GFH33087.1"/>
    </source>
</evidence>
<evidence type="ECO:0000256" key="1">
    <source>
        <dbReference type="SAM" id="MobiDB-lite"/>
    </source>
</evidence>
<organism evidence="2 3">
    <name type="scientific">Haematococcus lacustris</name>
    <name type="common">Green alga</name>
    <name type="synonym">Haematococcus pluvialis</name>
    <dbReference type="NCBI Taxonomy" id="44745"/>
    <lineage>
        <taxon>Eukaryota</taxon>
        <taxon>Viridiplantae</taxon>
        <taxon>Chlorophyta</taxon>
        <taxon>core chlorophytes</taxon>
        <taxon>Chlorophyceae</taxon>
        <taxon>CS clade</taxon>
        <taxon>Chlamydomonadales</taxon>
        <taxon>Haematococcaceae</taxon>
        <taxon>Haematococcus</taxon>
    </lineage>
</organism>